<reference evidence="2" key="1">
    <citation type="journal article" date="2021" name="Open Biol.">
        <title>Shared evolutionary footprints suggest mitochondrial oxidative damage underlies multiple complex I losses in fungi.</title>
        <authorList>
            <person name="Schikora-Tamarit M.A."/>
            <person name="Marcet-Houben M."/>
            <person name="Nosek J."/>
            <person name="Gabaldon T."/>
        </authorList>
    </citation>
    <scope>NUCLEOTIDE SEQUENCE</scope>
    <source>
        <strain evidence="2">CBS6341</strain>
    </source>
</reference>
<feature type="region of interest" description="Disordered" evidence="1">
    <location>
        <begin position="75"/>
        <end position="95"/>
    </location>
</feature>
<feature type="compositionally biased region" description="Basic and acidic residues" evidence="1">
    <location>
        <begin position="77"/>
        <end position="89"/>
    </location>
</feature>
<keyword evidence="3" id="KW-1185">Reference proteome</keyword>
<evidence type="ECO:0000256" key="1">
    <source>
        <dbReference type="SAM" id="MobiDB-lite"/>
    </source>
</evidence>
<protein>
    <submittedName>
        <fullName evidence="2">Uncharacterized protein</fullName>
    </submittedName>
</protein>
<name>A0A9P8TEG2_9ASCO</name>
<dbReference type="EMBL" id="JAEUBF010000750">
    <property type="protein sequence ID" value="KAH3675605.1"/>
    <property type="molecule type" value="Genomic_DNA"/>
</dbReference>
<accession>A0A9P8TEG2</accession>
<gene>
    <name evidence="2" type="ORF">WICMUC_002603</name>
</gene>
<feature type="non-terminal residue" evidence="2">
    <location>
        <position position="95"/>
    </location>
</feature>
<evidence type="ECO:0000313" key="3">
    <source>
        <dbReference type="Proteomes" id="UP000769528"/>
    </source>
</evidence>
<feature type="non-terminal residue" evidence="2">
    <location>
        <position position="1"/>
    </location>
</feature>
<organism evidence="2 3">
    <name type="scientific">Wickerhamomyces mucosus</name>
    <dbReference type="NCBI Taxonomy" id="1378264"/>
    <lineage>
        <taxon>Eukaryota</taxon>
        <taxon>Fungi</taxon>
        <taxon>Dikarya</taxon>
        <taxon>Ascomycota</taxon>
        <taxon>Saccharomycotina</taxon>
        <taxon>Saccharomycetes</taxon>
        <taxon>Phaffomycetales</taxon>
        <taxon>Wickerhamomycetaceae</taxon>
        <taxon>Wickerhamomyces</taxon>
    </lineage>
</organism>
<sequence>REQLGLCRPVLPFRLRRVLCERLVLQSGQQLHRHGLSSYPCSRRRLQRRLCHQAGRQQPGPEKKSRERLRCHLHFHRPGDHNVSEHLRLSDPNGY</sequence>
<evidence type="ECO:0000313" key="2">
    <source>
        <dbReference type="EMBL" id="KAH3675605.1"/>
    </source>
</evidence>
<reference evidence="2" key="2">
    <citation type="submission" date="2021-01" db="EMBL/GenBank/DDBJ databases">
        <authorList>
            <person name="Schikora-Tamarit M.A."/>
        </authorList>
    </citation>
    <scope>NUCLEOTIDE SEQUENCE</scope>
    <source>
        <strain evidence="2">CBS6341</strain>
    </source>
</reference>
<dbReference type="AlphaFoldDB" id="A0A9P8TEG2"/>
<comment type="caution">
    <text evidence="2">The sequence shown here is derived from an EMBL/GenBank/DDBJ whole genome shotgun (WGS) entry which is preliminary data.</text>
</comment>
<dbReference type="Proteomes" id="UP000769528">
    <property type="component" value="Unassembled WGS sequence"/>
</dbReference>
<proteinExistence type="predicted"/>